<protein>
    <submittedName>
        <fullName evidence="2">Uncharacterized protein</fullName>
    </submittedName>
</protein>
<name>A0A821NMB8_9NEOP</name>
<sequence length="186" mass="21396">MNETNKTTNNPNNMIQQQFHKSMFIRNRSNSLPSVAASKTSNKKSQNNELEPKNNDKNPLNPWQNDQVPLKRQKRKETSPICRDNTKKSKNTPTFALPTHNKFEILNSEGTEDPVSVTEYIPKLEPIFVTGVMDVIALKATLNQIVDSKSYQMTTLRSGHIIKLMLNDITRNPRAVYNQQYFTLYL</sequence>
<dbReference type="AlphaFoldDB" id="A0A821NMB8"/>
<keyword evidence="3" id="KW-1185">Reference proteome</keyword>
<organism evidence="2 3">
    <name type="scientific">Pieris macdunnoughi</name>
    <dbReference type="NCBI Taxonomy" id="345717"/>
    <lineage>
        <taxon>Eukaryota</taxon>
        <taxon>Metazoa</taxon>
        <taxon>Ecdysozoa</taxon>
        <taxon>Arthropoda</taxon>
        <taxon>Hexapoda</taxon>
        <taxon>Insecta</taxon>
        <taxon>Pterygota</taxon>
        <taxon>Neoptera</taxon>
        <taxon>Endopterygota</taxon>
        <taxon>Lepidoptera</taxon>
        <taxon>Glossata</taxon>
        <taxon>Ditrysia</taxon>
        <taxon>Papilionoidea</taxon>
        <taxon>Pieridae</taxon>
        <taxon>Pierinae</taxon>
        <taxon>Pieris</taxon>
    </lineage>
</organism>
<feature type="compositionally biased region" description="Polar residues" evidence="1">
    <location>
        <begin position="57"/>
        <end position="67"/>
    </location>
</feature>
<gene>
    <name evidence="2" type="ORF">PMACD_LOCUS2695</name>
</gene>
<dbReference type="Proteomes" id="UP000663880">
    <property type="component" value="Unassembled WGS sequence"/>
</dbReference>
<accession>A0A821NMB8</accession>
<dbReference type="OrthoDB" id="7480986at2759"/>
<proteinExistence type="predicted"/>
<evidence type="ECO:0000313" key="3">
    <source>
        <dbReference type="Proteomes" id="UP000663880"/>
    </source>
</evidence>
<feature type="region of interest" description="Disordered" evidence="1">
    <location>
        <begin position="33"/>
        <end position="95"/>
    </location>
</feature>
<reference evidence="2" key="1">
    <citation type="submission" date="2021-02" db="EMBL/GenBank/DDBJ databases">
        <authorList>
            <person name="Steward A R."/>
        </authorList>
    </citation>
    <scope>NUCLEOTIDE SEQUENCE</scope>
</reference>
<feature type="compositionally biased region" description="Polar residues" evidence="1">
    <location>
        <begin position="33"/>
        <end position="49"/>
    </location>
</feature>
<evidence type="ECO:0000313" key="2">
    <source>
        <dbReference type="EMBL" id="CAF4787405.1"/>
    </source>
</evidence>
<comment type="caution">
    <text evidence="2">The sequence shown here is derived from an EMBL/GenBank/DDBJ whole genome shotgun (WGS) entry which is preliminary data.</text>
</comment>
<dbReference type="EMBL" id="CAJOBZ010000004">
    <property type="protein sequence ID" value="CAF4787405.1"/>
    <property type="molecule type" value="Genomic_DNA"/>
</dbReference>
<evidence type="ECO:0000256" key="1">
    <source>
        <dbReference type="SAM" id="MobiDB-lite"/>
    </source>
</evidence>